<protein>
    <recommendedName>
        <fullName evidence="4">DUF3618 domain-containing protein</fullName>
    </recommendedName>
</protein>
<sequence length="127" mass="14082">MSKLPFEDKRASQLLSRVGDDLSSLRNDVKMLVNHAKRHTLPDGARELARSGRNQLLSSRDYAADRVRYIGRSAREHPAGVSMAGVLLLGAVAAGIYYLMKGEGCCASSRHEREDEFEDELEKGGEY</sequence>
<feature type="transmembrane region" description="Helical" evidence="1">
    <location>
        <begin position="79"/>
        <end position="100"/>
    </location>
</feature>
<dbReference type="Proteomes" id="UP001596472">
    <property type="component" value="Unassembled WGS sequence"/>
</dbReference>
<keyword evidence="1" id="KW-0472">Membrane</keyword>
<evidence type="ECO:0000256" key="1">
    <source>
        <dbReference type="SAM" id="Phobius"/>
    </source>
</evidence>
<evidence type="ECO:0000313" key="3">
    <source>
        <dbReference type="Proteomes" id="UP001596472"/>
    </source>
</evidence>
<dbReference type="EMBL" id="JBHTBS010000002">
    <property type="protein sequence ID" value="MFC7336580.1"/>
    <property type="molecule type" value="Genomic_DNA"/>
</dbReference>
<reference evidence="3" key="1">
    <citation type="journal article" date="2019" name="Int. J. Syst. Evol. Microbiol.">
        <title>The Global Catalogue of Microorganisms (GCM) 10K type strain sequencing project: providing services to taxonomists for standard genome sequencing and annotation.</title>
        <authorList>
            <consortium name="The Broad Institute Genomics Platform"/>
            <consortium name="The Broad Institute Genome Sequencing Center for Infectious Disease"/>
            <person name="Wu L."/>
            <person name="Ma J."/>
        </authorList>
    </citation>
    <scope>NUCLEOTIDE SEQUENCE [LARGE SCALE GENOMIC DNA]</scope>
    <source>
        <strain evidence="3">CGMCC 4.1467</strain>
    </source>
</reference>
<gene>
    <name evidence="2" type="ORF">ACFQY0_05270</name>
</gene>
<evidence type="ECO:0000313" key="2">
    <source>
        <dbReference type="EMBL" id="MFC7336580.1"/>
    </source>
</evidence>
<keyword evidence="3" id="KW-1185">Reference proteome</keyword>
<proteinExistence type="predicted"/>
<organism evidence="2 3">
    <name type="scientific">Haloferula chungangensis</name>
    <dbReference type="NCBI Taxonomy" id="1048331"/>
    <lineage>
        <taxon>Bacteria</taxon>
        <taxon>Pseudomonadati</taxon>
        <taxon>Verrucomicrobiota</taxon>
        <taxon>Verrucomicrobiia</taxon>
        <taxon>Verrucomicrobiales</taxon>
        <taxon>Verrucomicrobiaceae</taxon>
        <taxon>Haloferula</taxon>
    </lineage>
</organism>
<dbReference type="RefSeq" id="WP_379709964.1">
    <property type="nucleotide sequence ID" value="NZ_JBHTBS010000002.1"/>
</dbReference>
<evidence type="ECO:0008006" key="4">
    <source>
        <dbReference type="Google" id="ProtNLM"/>
    </source>
</evidence>
<keyword evidence="1" id="KW-1133">Transmembrane helix</keyword>
<name>A0ABW2L4Q9_9BACT</name>
<accession>A0ABW2L4Q9</accession>
<comment type="caution">
    <text evidence="2">The sequence shown here is derived from an EMBL/GenBank/DDBJ whole genome shotgun (WGS) entry which is preliminary data.</text>
</comment>
<keyword evidence="1" id="KW-0812">Transmembrane</keyword>